<protein>
    <submittedName>
        <fullName evidence="1">Uncharacterized protein</fullName>
    </submittedName>
</protein>
<keyword evidence="2" id="KW-1185">Reference proteome</keyword>
<name>A0A4Y2ITY8_ARAVE</name>
<evidence type="ECO:0000313" key="2">
    <source>
        <dbReference type="Proteomes" id="UP000499080"/>
    </source>
</evidence>
<dbReference type="EMBL" id="BGPR01002940">
    <property type="protein sequence ID" value="GBM81348.1"/>
    <property type="molecule type" value="Genomic_DNA"/>
</dbReference>
<accession>A0A4Y2ITY8</accession>
<gene>
    <name evidence="1" type="ORF">AVEN_50808_1</name>
</gene>
<evidence type="ECO:0000313" key="1">
    <source>
        <dbReference type="EMBL" id="GBM81348.1"/>
    </source>
</evidence>
<dbReference type="Proteomes" id="UP000499080">
    <property type="component" value="Unassembled WGS sequence"/>
</dbReference>
<dbReference type="AlphaFoldDB" id="A0A4Y2ITY8"/>
<proteinExistence type="predicted"/>
<organism evidence="1 2">
    <name type="scientific">Araneus ventricosus</name>
    <name type="common">Orbweaver spider</name>
    <name type="synonym">Epeira ventricosa</name>
    <dbReference type="NCBI Taxonomy" id="182803"/>
    <lineage>
        <taxon>Eukaryota</taxon>
        <taxon>Metazoa</taxon>
        <taxon>Ecdysozoa</taxon>
        <taxon>Arthropoda</taxon>
        <taxon>Chelicerata</taxon>
        <taxon>Arachnida</taxon>
        <taxon>Araneae</taxon>
        <taxon>Araneomorphae</taxon>
        <taxon>Entelegynae</taxon>
        <taxon>Araneoidea</taxon>
        <taxon>Araneidae</taxon>
        <taxon>Araneus</taxon>
    </lineage>
</organism>
<sequence>MSDFKFKFKTHANKSGRSAVCSDGRKFSVISGNFGLAVNFKNRSAAPYLVKMDIASADRFLVFRGDPSSDYCRITGIPAWTTAFGAAFSKWSASPCRAPFVTVVVTAF</sequence>
<comment type="caution">
    <text evidence="1">The sequence shown here is derived from an EMBL/GenBank/DDBJ whole genome shotgun (WGS) entry which is preliminary data.</text>
</comment>
<reference evidence="1 2" key="1">
    <citation type="journal article" date="2019" name="Sci. Rep.">
        <title>Orb-weaving spider Araneus ventricosus genome elucidates the spidroin gene catalogue.</title>
        <authorList>
            <person name="Kono N."/>
            <person name="Nakamura H."/>
            <person name="Ohtoshi R."/>
            <person name="Moran D.A.P."/>
            <person name="Shinohara A."/>
            <person name="Yoshida Y."/>
            <person name="Fujiwara M."/>
            <person name="Mori M."/>
            <person name="Tomita M."/>
            <person name="Arakawa K."/>
        </authorList>
    </citation>
    <scope>NUCLEOTIDE SEQUENCE [LARGE SCALE GENOMIC DNA]</scope>
</reference>